<comment type="caution">
    <text evidence="6">The sequence shown here is derived from an EMBL/GenBank/DDBJ whole genome shotgun (WGS) entry which is preliminary data.</text>
</comment>
<dbReference type="InterPro" id="IPR003265">
    <property type="entry name" value="HhH-GPD_domain"/>
</dbReference>
<feature type="domain" description="HhH-GPD" evidence="5">
    <location>
        <begin position="155"/>
        <end position="315"/>
    </location>
</feature>
<evidence type="ECO:0000256" key="2">
    <source>
        <dbReference type="ARBA" id="ARBA00012000"/>
    </source>
</evidence>
<dbReference type="Gene3D" id="1.10.340.30">
    <property type="entry name" value="Hypothetical protein, domain 2"/>
    <property type="match status" value="1"/>
</dbReference>
<dbReference type="GO" id="GO:0006285">
    <property type="term" value="P:base-excision repair, AP site formation"/>
    <property type="evidence" value="ECO:0007669"/>
    <property type="project" value="TreeGrafter"/>
</dbReference>
<dbReference type="SUPFAM" id="SSF48150">
    <property type="entry name" value="DNA-glycosylase"/>
    <property type="match status" value="1"/>
</dbReference>
<dbReference type="EC" id="3.2.2.21" evidence="2"/>
<dbReference type="GO" id="GO:0032993">
    <property type="term" value="C:protein-DNA complex"/>
    <property type="evidence" value="ECO:0007669"/>
    <property type="project" value="TreeGrafter"/>
</dbReference>
<evidence type="ECO:0000259" key="5">
    <source>
        <dbReference type="SMART" id="SM00478"/>
    </source>
</evidence>
<dbReference type="GO" id="GO:0006307">
    <property type="term" value="P:DNA alkylation repair"/>
    <property type="evidence" value="ECO:0007669"/>
    <property type="project" value="TreeGrafter"/>
</dbReference>
<reference evidence="6" key="1">
    <citation type="submission" date="2022-08" db="EMBL/GenBank/DDBJ databases">
        <authorList>
            <person name="Deng Y."/>
            <person name="Han X.-F."/>
            <person name="Zhang Y.-Q."/>
        </authorList>
    </citation>
    <scope>NUCLEOTIDE SEQUENCE</scope>
    <source>
        <strain evidence="6">CPCC 203407</strain>
    </source>
</reference>
<dbReference type="GO" id="GO:0032131">
    <property type="term" value="F:alkylated DNA binding"/>
    <property type="evidence" value="ECO:0007669"/>
    <property type="project" value="TreeGrafter"/>
</dbReference>
<dbReference type="Proteomes" id="UP001165587">
    <property type="component" value="Unassembled WGS sequence"/>
</dbReference>
<dbReference type="GO" id="GO:0043916">
    <property type="term" value="F:DNA-7-methylguanine glycosylase activity"/>
    <property type="evidence" value="ECO:0007669"/>
    <property type="project" value="TreeGrafter"/>
</dbReference>
<evidence type="ECO:0000256" key="3">
    <source>
        <dbReference type="ARBA" id="ARBA00022763"/>
    </source>
</evidence>
<dbReference type="PANTHER" id="PTHR43003:SF5">
    <property type="entry name" value="DNA-3-METHYLADENINE GLYCOSYLASE"/>
    <property type="match status" value="1"/>
</dbReference>
<evidence type="ECO:0000256" key="4">
    <source>
        <dbReference type="ARBA" id="ARBA00023204"/>
    </source>
</evidence>
<dbReference type="InterPro" id="IPR051912">
    <property type="entry name" value="Alkylbase_DNA_Glycosylase/TA"/>
</dbReference>
<dbReference type="InterPro" id="IPR011257">
    <property type="entry name" value="DNA_glycosylase"/>
</dbReference>
<comment type="catalytic activity">
    <reaction evidence="1">
        <text>Hydrolysis of alkylated DNA, releasing 3-methyladenine, 3-methylguanine, 7-methylguanine and 7-methyladenine.</text>
        <dbReference type="EC" id="3.2.2.21"/>
    </reaction>
</comment>
<name>A0AA42BW42_9MICO</name>
<dbReference type="SMART" id="SM00478">
    <property type="entry name" value="ENDO3c"/>
    <property type="match status" value="1"/>
</dbReference>
<keyword evidence="7" id="KW-1185">Reference proteome</keyword>
<proteinExistence type="predicted"/>
<dbReference type="PANTHER" id="PTHR43003">
    <property type="entry name" value="DNA-3-METHYLADENINE GLYCOSYLASE"/>
    <property type="match status" value="1"/>
</dbReference>
<keyword evidence="4" id="KW-0234">DNA repair</keyword>
<evidence type="ECO:0000256" key="1">
    <source>
        <dbReference type="ARBA" id="ARBA00000086"/>
    </source>
</evidence>
<protein>
    <recommendedName>
        <fullName evidence="2">DNA-3-methyladenine glycosylase II</fullName>
        <ecNumber evidence="2">3.2.2.21</ecNumber>
    </recommendedName>
</protein>
<organism evidence="6 7">
    <name type="scientific">Herbiconiux oxytropis</name>
    <dbReference type="NCBI Taxonomy" id="2970915"/>
    <lineage>
        <taxon>Bacteria</taxon>
        <taxon>Bacillati</taxon>
        <taxon>Actinomycetota</taxon>
        <taxon>Actinomycetes</taxon>
        <taxon>Micrococcales</taxon>
        <taxon>Microbacteriaceae</taxon>
        <taxon>Herbiconiux</taxon>
    </lineage>
</organism>
<dbReference type="Gene3D" id="1.10.1670.40">
    <property type="match status" value="1"/>
</dbReference>
<dbReference type="RefSeq" id="WP_259525879.1">
    <property type="nucleotide sequence ID" value="NZ_JANLCK010000002.1"/>
</dbReference>
<keyword evidence="3" id="KW-0227">DNA damage</keyword>
<sequence>MPDGHDLASSAPRGSFTLEPKGPFSLAASIRFLEGFEPAAFAPDAGTGSGAQADAPVRLDCAFPLEGSWQTVGVSVEQAGGVVHGRLFAGRPLRREELSAARQQVQRILSLDVDGSGYASVGDHDPVIGGFQRRYQGMRPVCFWSWYEAAAWAIIVQRQRLSQAATVKRRMAEGLGESVVVNGVAQQAFPRPAVLAGLESFPGLTGAKVERLRALAEVARRNAIDSAVLRRLPIDEALATLLELPGIGPFSAELVLVRGAGAPDVAPTVEKRLAAAVTAAYGLSREPTADEVVALAEGWAPYRSWVTVLLRTAAAEQAPAPTS</sequence>
<dbReference type="EMBL" id="JANLCK010000002">
    <property type="protein sequence ID" value="MCS5725408.1"/>
    <property type="molecule type" value="Genomic_DNA"/>
</dbReference>
<evidence type="ECO:0000313" key="6">
    <source>
        <dbReference type="EMBL" id="MCS5725408.1"/>
    </source>
</evidence>
<gene>
    <name evidence="6" type="ORF">N1028_05815</name>
</gene>
<dbReference type="GO" id="GO:0008725">
    <property type="term" value="F:DNA-3-methyladenine glycosylase activity"/>
    <property type="evidence" value="ECO:0007669"/>
    <property type="project" value="TreeGrafter"/>
</dbReference>
<accession>A0AA42BW42</accession>
<dbReference type="AlphaFoldDB" id="A0AA42BW42"/>
<evidence type="ECO:0000313" key="7">
    <source>
        <dbReference type="Proteomes" id="UP001165587"/>
    </source>
</evidence>